<accession>A0A964E6U7</accession>
<dbReference type="Proteomes" id="UP000721844">
    <property type="component" value="Unassembled WGS sequence"/>
</dbReference>
<gene>
    <name evidence="2" type="ORF">ACELLULO517_28320</name>
</gene>
<protein>
    <submittedName>
        <fullName evidence="2">Pre-peptidase C-terminal domain-containing protein</fullName>
    </submittedName>
</protein>
<organism evidence="2 3">
    <name type="scientific">Acidisoma cellulosilyticum</name>
    <dbReference type="NCBI Taxonomy" id="2802395"/>
    <lineage>
        <taxon>Bacteria</taxon>
        <taxon>Pseudomonadati</taxon>
        <taxon>Pseudomonadota</taxon>
        <taxon>Alphaproteobacteria</taxon>
        <taxon>Acetobacterales</taxon>
        <taxon>Acidocellaceae</taxon>
        <taxon>Acidisoma</taxon>
    </lineage>
</organism>
<dbReference type="AlphaFoldDB" id="A0A964E6U7"/>
<evidence type="ECO:0000259" key="1">
    <source>
        <dbReference type="Pfam" id="PF04151"/>
    </source>
</evidence>
<dbReference type="SUPFAM" id="SSF89260">
    <property type="entry name" value="Collagen-binding domain"/>
    <property type="match status" value="2"/>
</dbReference>
<dbReference type="InterPro" id="IPR007280">
    <property type="entry name" value="Peptidase_C_arc/bac"/>
</dbReference>
<name>A0A964E6U7_9PROT</name>
<evidence type="ECO:0000313" key="2">
    <source>
        <dbReference type="EMBL" id="MCB8884145.1"/>
    </source>
</evidence>
<dbReference type="Pfam" id="PF04151">
    <property type="entry name" value="PPC"/>
    <property type="match status" value="1"/>
</dbReference>
<feature type="non-terminal residue" evidence="2">
    <location>
        <position position="1"/>
    </location>
</feature>
<reference evidence="2 3" key="1">
    <citation type="journal article" date="2021" name="Microorganisms">
        <title>Acidisoma silvae sp. nov. and Acidisomacellulosilytica sp. nov., Two Acidophilic Bacteria Isolated from Decaying Wood, Hydrolyzing Cellulose and Producing Poly-3-hydroxybutyrate.</title>
        <authorList>
            <person name="Mieszkin S."/>
            <person name="Pouder E."/>
            <person name="Uroz S."/>
            <person name="Simon-Colin C."/>
            <person name="Alain K."/>
        </authorList>
    </citation>
    <scope>NUCLEOTIDE SEQUENCE [LARGE SCALE GENOMIC DNA]</scope>
    <source>
        <strain evidence="2 3">HW T5.17</strain>
    </source>
</reference>
<evidence type="ECO:0000313" key="3">
    <source>
        <dbReference type="Proteomes" id="UP000721844"/>
    </source>
</evidence>
<dbReference type="EMBL" id="JAESVA010000046">
    <property type="protein sequence ID" value="MCB8884145.1"/>
    <property type="molecule type" value="Genomic_DNA"/>
</dbReference>
<dbReference type="RefSeq" id="WP_227310878.1">
    <property type="nucleotide sequence ID" value="NZ_JAESVA010000046.1"/>
</dbReference>
<sequence>STWTGLPAVATAAAADNAGNTIAAANTTSLAALTTLAKTVAGWVSSADTDDYYKFTLSSLSTVAFRLSGLNASDDAYLTLYNAAGTAIGSSALGTKLDPASLVQNLASGTYYVDVSDVYGTGTGYSLLATPTTLPNAAGTTLAAATTLGSLTTAAVSQSDWVGNAAPDDYYSFTLNAASAVSLNLTGLNLYGTVTLLDGAGNQISAVSYPGQTLTELATNLNAGTYYIHVNDTTDTTYTVAASATALPAAGGSSLASAQNLGTLGTVSTT</sequence>
<feature type="domain" description="Peptidase C-terminal archaeal/bacterial" evidence="1">
    <location>
        <begin position="169"/>
        <end position="231"/>
    </location>
</feature>
<feature type="non-terminal residue" evidence="2">
    <location>
        <position position="270"/>
    </location>
</feature>
<dbReference type="Gene3D" id="2.60.120.380">
    <property type="match status" value="2"/>
</dbReference>
<proteinExistence type="predicted"/>
<keyword evidence="3" id="KW-1185">Reference proteome</keyword>
<comment type="caution">
    <text evidence="2">The sequence shown here is derived from an EMBL/GenBank/DDBJ whole genome shotgun (WGS) entry which is preliminary data.</text>
</comment>